<evidence type="ECO:0000313" key="2">
    <source>
        <dbReference type="EMBL" id="SFO93761.1"/>
    </source>
</evidence>
<evidence type="ECO:0000313" key="3">
    <source>
        <dbReference type="Proteomes" id="UP000199356"/>
    </source>
</evidence>
<dbReference type="Gene3D" id="3.40.50.2000">
    <property type="entry name" value="Glycogen Phosphorylase B"/>
    <property type="match status" value="1"/>
</dbReference>
<dbReference type="AlphaFoldDB" id="A0A1I5LAL3"/>
<dbReference type="Proteomes" id="UP000199356">
    <property type="component" value="Unassembled WGS sequence"/>
</dbReference>
<dbReference type="STRING" id="441119.SAMN04488047_101529"/>
<keyword evidence="3" id="KW-1185">Reference proteome</keyword>
<keyword evidence="2" id="KW-0808">Transferase</keyword>
<evidence type="ECO:0000256" key="1">
    <source>
        <dbReference type="SAM" id="MobiDB-lite"/>
    </source>
</evidence>
<protein>
    <submittedName>
        <fullName evidence="2">Glycosyl transferases group 1</fullName>
    </submittedName>
</protein>
<feature type="region of interest" description="Disordered" evidence="1">
    <location>
        <begin position="175"/>
        <end position="201"/>
    </location>
</feature>
<accession>A0A1I5LAL3</accession>
<organism evidence="2 3">
    <name type="scientific">Tranquillimonas alkanivorans</name>
    <dbReference type="NCBI Taxonomy" id="441119"/>
    <lineage>
        <taxon>Bacteria</taxon>
        <taxon>Pseudomonadati</taxon>
        <taxon>Pseudomonadota</taxon>
        <taxon>Alphaproteobacteria</taxon>
        <taxon>Rhodobacterales</taxon>
        <taxon>Roseobacteraceae</taxon>
        <taxon>Tranquillimonas</taxon>
    </lineage>
</organism>
<dbReference type="GO" id="GO:0016740">
    <property type="term" value="F:transferase activity"/>
    <property type="evidence" value="ECO:0007669"/>
    <property type="project" value="UniProtKB-KW"/>
</dbReference>
<name>A0A1I5LAL3_9RHOB</name>
<feature type="region of interest" description="Disordered" evidence="1">
    <location>
        <begin position="1"/>
        <end position="20"/>
    </location>
</feature>
<gene>
    <name evidence="2" type="ORF">SAMN04488047_101529</name>
</gene>
<reference evidence="2 3" key="1">
    <citation type="submission" date="2016-10" db="EMBL/GenBank/DDBJ databases">
        <authorList>
            <person name="de Groot N.N."/>
        </authorList>
    </citation>
    <scope>NUCLEOTIDE SEQUENCE [LARGE SCALE GENOMIC DNA]</scope>
    <source>
        <strain evidence="2 3">DSM 19547</strain>
    </source>
</reference>
<proteinExistence type="predicted"/>
<sequence>MRIDPFGVPARMLDRPHPDPYGPRRAVREAVCAGTTLLDLPALVRTARARPGWRLHVLGRVKRPPVDLPGNLLLHGEVGFETAIAHVLHADIGLAPYRDRPGIEYQTAHSNRMLLYRHAGLPILAPDRLRDPSIPAIIGYGDLERALRMAETAPRRPERLPDWSEFCDRILSGLPGDGQNGTTTPPFDAATVPDSARCRRV</sequence>
<dbReference type="EMBL" id="FOXA01000001">
    <property type="protein sequence ID" value="SFO93761.1"/>
    <property type="molecule type" value="Genomic_DNA"/>
</dbReference>